<organism evidence="1 2">
    <name type="scientific">Bursaphelenchus okinawaensis</name>
    <dbReference type="NCBI Taxonomy" id="465554"/>
    <lineage>
        <taxon>Eukaryota</taxon>
        <taxon>Metazoa</taxon>
        <taxon>Ecdysozoa</taxon>
        <taxon>Nematoda</taxon>
        <taxon>Chromadorea</taxon>
        <taxon>Rhabditida</taxon>
        <taxon>Tylenchina</taxon>
        <taxon>Tylenchomorpha</taxon>
        <taxon>Aphelenchoidea</taxon>
        <taxon>Aphelenchoididae</taxon>
        <taxon>Bursaphelenchus</taxon>
    </lineage>
</organism>
<evidence type="ECO:0000313" key="2">
    <source>
        <dbReference type="Proteomes" id="UP000614601"/>
    </source>
</evidence>
<gene>
    <name evidence="1" type="ORF">BOKJ2_LOCUS5442</name>
</gene>
<sequence>MVFLPRPGSLSPSIESSDSECEDIVHVTCSRCLCDNWSDEPCDCKACSHCALETPVELCGVTHVPLILPKFHFFRFSSRLYGVVLTSGPIRKDVDLKTLRAFAITIELIGDRIKINTVSFDRKDQPVFVKFYERECRVSVDVYDGFYQLTINGKPILQRPYYVPHQTCSCGLSPLVCNLASEEECSDVEFQCELEQLLAELSDDDVEVMRLIRSRYYR</sequence>
<dbReference type="AlphaFoldDB" id="A0A811KCU9"/>
<proteinExistence type="predicted"/>
<evidence type="ECO:0000313" key="1">
    <source>
        <dbReference type="EMBL" id="CAD5214137.1"/>
    </source>
</evidence>
<protein>
    <submittedName>
        <fullName evidence="1">Uncharacterized protein</fullName>
    </submittedName>
</protein>
<reference evidence="1" key="1">
    <citation type="submission" date="2020-09" db="EMBL/GenBank/DDBJ databases">
        <authorList>
            <person name="Kikuchi T."/>
        </authorList>
    </citation>
    <scope>NUCLEOTIDE SEQUENCE</scope>
    <source>
        <strain evidence="1">SH1</strain>
    </source>
</reference>
<dbReference type="EMBL" id="CAJFCW020000003">
    <property type="protein sequence ID" value="CAG9102158.1"/>
    <property type="molecule type" value="Genomic_DNA"/>
</dbReference>
<dbReference type="OrthoDB" id="10541927at2759"/>
<dbReference type="EMBL" id="CAJFDH010000003">
    <property type="protein sequence ID" value="CAD5214137.1"/>
    <property type="molecule type" value="Genomic_DNA"/>
</dbReference>
<dbReference type="Proteomes" id="UP000614601">
    <property type="component" value="Unassembled WGS sequence"/>
</dbReference>
<name>A0A811KCU9_9BILA</name>
<dbReference type="Proteomes" id="UP000783686">
    <property type="component" value="Unassembled WGS sequence"/>
</dbReference>
<accession>A0A811KCU9</accession>
<keyword evidence="2" id="KW-1185">Reference proteome</keyword>
<comment type="caution">
    <text evidence="1">The sequence shown here is derived from an EMBL/GenBank/DDBJ whole genome shotgun (WGS) entry which is preliminary data.</text>
</comment>